<evidence type="ECO:0000256" key="1">
    <source>
        <dbReference type="ARBA" id="ARBA00005995"/>
    </source>
</evidence>
<dbReference type="EMBL" id="CAXHTB010000003">
    <property type="protein sequence ID" value="CAL0303795.1"/>
    <property type="molecule type" value="Genomic_DNA"/>
</dbReference>
<dbReference type="InterPro" id="IPR002937">
    <property type="entry name" value="Amino_oxidase"/>
</dbReference>
<protein>
    <recommendedName>
        <fullName evidence="2">Amine oxidase domain-containing protein</fullName>
    </recommendedName>
</protein>
<dbReference type="AlphaFoldDB" id="A0AAV1W3A8"/>
<organism evidence="3 4">
    <name type="scientific">Lupinus luteus</name>
    <name type="common">European yellow lupine</name>
    <dbReference type="NCBI Taxonomy" id="3873"/>
    <lineage>
        <taxon>Eukaryota</taxon>
        <taxon>Viridiplantae</taxon>
        <taxon>Streptophyta</taxon>
        <taxon>Embryophyta</taxon>
        <taxon>Tracheophyta</taxon>
        <taxon>Spermatophyta</taxon>
        <taxon>Magnoliopsida</taxon>
        <taxon>eudicotyledons</taxon>
        <taxon>Gunneridae</taxon>
        <taxon>Pentapetalae</taxon>
        <taxon>rosids</taxon>
        <taxon>fabids</taxon>
        <taxon>Fabales</taxon>
        <taxon>Fabaceae</taxon>
        <taxon>Papilionoideae</taxon>
        <taxon>50 kb inversion clade</taxon>
        <taxon>genistoids sensu lato</taxon>
        <taxon>core genistoids</taxon>
        <taxon>Genisteae</taxon>
        <taxon>Lupinus</taxon>
    </lineage>
</organism>
<dbReference type="Gene3D" id="3.50.50.60">
    <property type="entry name" value="FAD/NAD(P)-binding domain"/>
    <property type="match status" value="1"/>
</dbReference>
<dbReference type="Pfam" id="PF01593">
    <property type="entry name" value="Amino_oxidase"/>
    <property type="match status" value="1"/>
</dbReference>
<feature type="domain" description="Amine oxidase" evidence="2">
    <location>
        <begin position="117"/>
        <end position="191"/>
    </location>
</feature>
<dbReference type="GO" id="GO:0016491">
    <property type="term" value="F:oxidoreductase activity"/>
    <property type="evidence" value="ECO:0007669"/>
    <property type="project" value="InterPro"/>
</dbReference>
<proteinExistence type="inferred from homology"/>
<evidence type="ECO:0000313" key="3">
    <source>
        <dbReference type="EMBL" id="CAL0303795.1"/>
    </source>
</evidence>
<name>A0AAV1W3A8_LUPLU</name>
<keyword evidence="4" id="KW-1185">Reference proteome</keyword>
<dbReference type="PANTHER" id="PTHR10742:SF373">
    <property type="entry name" value="LYSINE-SPECIFIC HISTONE DEMETHYLASE 1 HOMOLOG 2"/>
    <property type="match status" value="1"/>
</dbReference>
<comment type="similarity">
    <text evidence="1">Belongs to the flavin monoamine oxidase family.</text>
</comment>
<reference evidence="3 4" key="1">
    <citation type="submission" date="2024-03" db="EMBL/GenBank/DDBJ databases">
        <authorList>
            <person name="Martinez-Hernandez J."/>
        </authorList>
    </citation>
    <scope>NUCLEOTIDE SEQUENCE [LARGE SCALE GENOMIC DNA]</scope>
</reference>
<sequence length="216" mass="24333">MELRQIMGGGFSKDTSFGLVLEKLKLLYGAVGSVDEKQLLERHFANLEYVNVGCLSNLSAAHWDQDDPYEMGGDHCFLVGGNWRLINALSEVIPIFYERLSKLSNMEAMVYFSLNVSLSDPIQSACTKWDVDPFSFGSYSNVSVGSSGGDYDILAENVRNRLFFAGEATIRQYPTTMHGAFLRGLREASHIYKLTHVPHDHHRKTRLRTLDQSMIC</sequence>
<dbReference type="InterPro" id="IPR036188">
    <property type="entry name" value="FAD/NAD-bd_sf"/>
</dbReference>
<comment type="caution">
    <text evidence="3">The sequence shown here is derived from an EMBL/GenBank/DDBJ whole genome shotgun (WGS) entry which is preliminary data.</text>
</comment>
<accession>A0AAV1W3A8</accession>
<evidence type="ECO:0000313" key="4">
    <source>
        <dbReference type="Proteomes" id="UP001497480"/>
    </source>
</evidence>
<dbReference type="Proteomes" id="UP001497480">
    <property type="component" value="Unassembled WGS sequence"/>
</dbReference>
<evidence type="ECO:0000259" key="2">
    <source>
        <dbReference type="Pfam" id="PF01593"/>
    </source>
</evidence>
<dbReference type="SUPFAM" id="SSF51905">
    <property type="entry name" value="FAD/NAD(P)-binding domain"/>
    <property type="match status" value="1"/>
</dbReference>
<gene>
    <name evidence="3" type="ORF">LLUT_LOCUS4855</name>
</gene>
<dbReference type="PANTHER" id="PTHR10742">
    <property type="entry name" value="FLAVIN MONOAMINE OXIDASE"/>
    <property type="match status" value="1"/>
</dbReference>
<dbReference type="InterPro" id="IPR050281">
    <property type="entry name" value="Flavin_monoamine_oxidase"/>
</dbReference>